<feature type="transmembrane region" description="Helical" evidence="7">
    <location>
        <begin position="409"/>
        <end position="429"/>
    </location>
</feature>
<proteinExistence type="predicted"/>
<reference evidence="8" key="1">
    <citation type="submission" date="2022-07" db="EMBL/GenBank/DDBJ databases">
        <title>Fungi with potential for degradation of polypropylene.</title>
        <authorList>
            <person name="Gostincar C."/>
        </authorList>
    </citation>
    <scope>NUCLEOTIDE SEQUENCE</scope>
    <source>
        <strain evidence="8">EXF-13308</strain>
    </source>
</reference>
<evidence type="ECO:0000313" key="8">
    <source>
        <dbReference type="EMBL" id="KAJ9139375.1"/>
    </source>
</evidence>
<dbReference type="Proteomes" id="UP001174694">
    <property type="component" value="Unassembled WGS sequence"/>
</dbReference>
<evidence type="ECO:0000256" key="3">
    <source>
        <dbReference type="ARBA" id="ARBA00022692"/>
    </source>
</evidence>
<feature type="transmembrane region" description="Helical" evidence="7">
    <location>
        <begin position="136"/>
        <end position="154"/>
    </location>
</feature>
<feature type="transmembrane region" description="Helical" evidence="7">
    <location>
        <begin position="61"/>
        <end position="80"/>
    </location>
</feature>
<dbReference type="Gene3D" id="1.20.1740.10">
    <property type="entry name" value="Amino acid/polyamine transporter I"/>
    <property type="match status" value="1"/>
</dbReference>
<dbReference type="PIRSF" id="PIRSF006060">
    <property type="entry name" value="AA_transporter"/>
    <property type="match status" value="1"/>
</dbReference>
<feature type="region of interest" description="Disordered" evidence="6">
    <location>
        <begin position="1"/>
        <end position="20"/>
    </location>
</feature>
<feature type="transmembrane region" description="Helical" evidence="7">
    <location>
        <begin position="92"/>
        <end position="116"/>
    </location>
</feature>
<keyword evidence="9" id="KW-1185">Reference proteome</keyword>
<comment type="caution">
    <text evidence="8">The sequence shown here is derived from an EMBL/GenBank/DDBJ whole genome shotgun (WGS) entry which is preliminary data.</text>
</comment>
<sequence>MERTGPDKKPSNEASTDQRSIRSGDVALEKRISIASALGVAYSATCAPIAILIFLSLTIGIGGSPVFIYAYIIYSGQIFWSAQFAPEGRASMFSYVSGFFAVCCWIFWYISAPLLTAQLIMATVEVAYPGFAAKEWHVYVIYLGILVSTYLWNIPLFSTLERINRATVALINIGSIYIFITLLVRASPKESSRTVWLDIQDNNGWSTGVNFIISFLPGLNCVSGFDSAAHLSEEMYQPHRSVPIVMISSAGLSLVTGFIMAVVSAYCTTNAANLLDPVGGQPGIQLMKDSFGSLPLTIVGSIIFVLVLNNAATCLMTVSSRMIWAMARQKGIPFSSFLGALGSRTSLPHNATLASVVIAAVIGALQLGSSVVVSAILGSAIICCNISYAVAVVLLMAAKSRNDALGKPWFSLGRWGFAINATAVFWLALSSVALCFPSYRPVTVSNMNFASIAVAVVAVLGVINWFVLSRKAYIVPAATL</sequence>
<keyword evidence="2" id="KW-0813">Transport</keyword>
<evidence type="ECO:0000256" key="5">
    <source>
        <dbReference type="ARBA" id="ARBA00023136"/>
    </source>
</evidence>
<accession>A0AA38RK48</accession>
<protein>
    <submittedName>
        <fullName evidence="8">Choline transport protein</fullName>
    </submittedName>
</protein>
<dbReference type="AlphaFoldDB" id="A0AA38RK48"/>
<feature type="transmembrane region" description="Helical" evidence="7">
    <location>
        <begin position="166"/>
        <end position="184"/>
    </location>
</feature>
<feature type="transmembrane region" description="Helical" evidence="7">
    <location>
        <begin position="375"/>
        <end position="397"/>
    </location>
</feature>
<name>A0AA38RK48_9PEZI</name>
<keyword evidence="4 7" id="KW-1133">Transmembrane helix</keyword>
<feature type="transmembrane region" description="Helical" evidence="7">
    <location>
        <begin position="449"/>
        <end position="468"/>
    </location>
</feature>
<gene>
    <name evidence="8" type="ORF">NKR23_g7857</name>
</gene>
<dbReference type="GO" id="GO:0022857">
    <property type="term" value="F:transmembrane transporter activity"/>
    <property type="evidence" value="ECO:0007669"/>
    <property type="project" value="InterPro"/>
</dbReference>
<evidence type="ECO:0000313" key="9">
    <source>
        <dbReference type="Proteomes" id="UP001174694"/>
    </source>
</evidence>
<evidence type="ECO:0000256" key="2">
    <source>
        <dbReference type="ARBA" id="ARBA00022448"/>
    </source>
</evidence>
<feature type="transmembrane region" description="Helical" evidence="7">
    <location>
        <begin position="32"/>
        <end position="55"/>
    </location>
</feature>
<dbReference type="Pfam" id="PF13520">
    <property type="entry name" value="AA_permease_2"/>
    <property type="match status" value="1"/>
</dbReference>
<feature type="transmembrane region" description="Helical" evidence="7">
    <location>
        <begin position="296"/>
        <end position="318"/>
    </location>
</feature>
<evidence type="ECO:0000256" key="1">
    <source>
        <dbReference type="ARBA" id="ARBA00004141"/>
    </source>
</evidence>
<evidence type="ECO:0000256" key="4">
    <source>
        <dbReference type="ARBA" id="ARBA00022989"/>
    </source>
</evidence>
<feature type="transmembrane region" description="Helical" evidence="7">
    <location>
        <begin position="244"/>
        <end position="266"/>
    </location>
</feature>
<keyword evidence="5 7" id="KW-0472">Membrane</keyword>
<feature type="compositionally biased region" description="Basic and acidic residues" evidence="6">
    <location>
        <begin position="1"/>
        <end position="11"/>
    </location>
</feature>
<keyword evidence="3 7" id="KW-0812">Transmembrane</keyword>
<evidence type="ECO:0000256" key="6">
    <source>
        <dbReference type="SAM" id="MobiDB-lite"/>
    </source>
</evidence>
<dbReference type="PANTHER" id="PTHR45649:SF16">
    <property type="entry name" value="7-KETO 8-AMINOPELARGONIC ACID TRANSPORTER"/>
    <property type="match status" value="1"/>
</dbReference>
<organism evidence="8 9">
    <name type="scientific">Pleurostoma richardsiae</name>
    <dbReference type="NCBI Taxonomy" id="41990"/>
    <lineage>
        <taxon>Eukaryota</taxon>
        <taxon>Fungi</taxon>
        <taxon>Dikarya</taxon>
        <taxon>Ascomycota</taxon>
        <taxon>Pezizomycotina</taxon>
        <taxon>Sordariomycetes</taxon>
        <taxon>Sordariomycetidae</taxon>
        <taxon>Calosphaeriales</taxon>
        <taxon>Pleurostomataceae</taxon>
        <taxon>Pleurostoma</taxon>
    </lineage>
</organism>
<evidence type="ECO:0000256" key="7">
    <source>
        <dbReference type="SAM" id="Phobius"/>
    </source>
</evidence>
<feature type="transmembrane region" description="Helical" evidence="7">
    <location>
        <begin position="351"/>
        <end position="369"/>
    </location>
</feature>
<feature type="transmembrane region" description="Helical" evidence="7">
    <location>
        <begin position="204"/>
        <end position="223"/>
    </location>
</feature>
<dbReference type="InterPro" id="IPR002293">
    <property type="entry name" value="AA/rel_permease1"/>
</dbReference>
<comment type="subcellular location">
    <subcellularLocation>
        <location evidence="1">Membrane</location>
        <topology evidence="1">Multi-pass membrane protein</topology>
    </subcellularLocation>
</comment>
<dbReference type="EMBL" id="JANBVO010000026">
    <property type="protein sequence ID" value="KAJ9139375.1"/>
    <property type="molecule type" value="Genomic_DNA"/>
</dbReference>
<dbReference type="PANTHER" id="PTHR45649">
    <property type="entry name" value="AMINO-ACID PERMEASE BAT1"/>
    <property type="match status" value="1"/>
</dbReference>
<dbReference type="GO" id="GO:0016020">
    <property type="term" value="C:membrane"/>
    <property type="evidence" value="ECO:0007669"/>
    <property type="project" value="UniProtKB-SubCell"/>
</dbReference>